<dbReference type="GO" id="GO:0008474">
    <property type="term" value="F:palmitoyl-(protein) hydrolase activity"/>
    <property type="evidence" value="ECO:0007669"/>
    <property type="project" value="TreeGrafter"/>
</dbReference>
<comment type="caution">
    <text evidence="1">The sequence shown here is derived from an EMBL/GenBank/DDBJ whole genome shotgun (WGS) entry which is preliminary data.</text>
</comment>
<dbReference type="EMBL" id="BTSY01000004">
    <property type="protein sequence ID" value="GMT25269.1"/>
    <property type="molecule type" value="Genomic_DNA"/>
</dbReference>
<dbReference type="PANTHER" id="PTHR12277">
    <property type="entry name" value="ALPHA/BETA HYDROLASE DOMAIN-CONTAINING PROTEIN"/>
    <property type="match status" value="1"/>
</dbReference>
<dbReference type="PANTHER" id="PTHR12277:SF81">
    <property type="entry name" value="PROTEIN ABHD13"/>
    <property type="match status" value="1"/>
</dbReference>
<accession>A0AAV5W5Y0</accession>
<name>A0AAV5W5Y0_9BILA</name>
<evidence type="ECO:0000313" key="2">
    <source>
        <dbReference type="Proteomes" id="UP001432322"/>
    </source>
</evidence>
<evidence type="ECO:0008006" key="3">
    <source>
        <dbReference type="Google" id="ProtNLM"/>
    </source>
</evidence>
<proteinExistence type="predicted"/>
<sequence length="221" mass="24777">MECSCPITRCEGCEVAMRRVGGCMKTSGRACWVACLPPLPNFVLTKAAFWPPSREYFFYQESTVDGVVKRTKLKKANKASLNQSWLFGFDHPCYKPLNPKYIECFTIETRKQHYLACVLIRAPSKAPGYTLIYSHPNGSDLSDHFHGVPSLADIAKYLNADIVIYDYSGYGVSSGESNDKSIFADIEGVYQVSGKRYLEAWGIEPQTSRMRSARSTPELCP</sequence>
<gene>
    <name evidence="1" type="ORF">PFISCL1PPCAC_16566</name>
</gene>
<keyword evidence="2" id="KW-1185">Reference proteome</keyword>
<feature type="non-terminal residue" evidence="1">
    <location>
        <position position="221"/>
    </location>
</feature>
<dbReference type="SUPFAM" id="SSF53474">
    <property type="entry name" value="alpha/beta-Hydrolases"/>
    <property type="match status" value="1"/>
</dbReference>
<dbReference type="InterPro" id="IPR029058">
    <property type="entry name" value="AB_hydrolase_fold"/>
</dbReference>
<dbReference type="Proteomes" id="UP001432322">
    <property type="component" value="Unassembled WGS sequence"/>
</dbReference>
<dbReference type="GO" id="GO:0010008">
    <property type="term" value="C:endosome membrane"/>
    <property type="evidence" value="ECO:0007669"/>
    <property type="project" value="TreeGrafter"/>
</dbReference>
<dbReference type="GO" id="GO:0005886">
    <property type="term" value="C:plasma membrane"/>
    <property type="evidence" value="ECO:0007669"/>
    <property type="project" value="TreeGrafter"/>
</dbReference>
<protein>
    <recommendedName>
        <fullName evidence="3">Hydrolase</fullName>
    </recommendedName>
</protein>
<reference evidence="1" key="1">
    <citation type="submission" date="2023-10" db="EMBL/GenBank/DDBJ databases">
        <title>Genome assembly of Pristionchus species.</title>
        <authorList>
            <person name="Yoshida K."/>
            <person name="Sommer R.J."/>
        </authorList>
    </citation>
    <scope>NUCLEOTIDE SEQUENCE</scope>
    <source>
        <strain evidence="1">RS5133</strain>
    </source>
</reference>
<dbReference type="AlphaFoldDB" id="A0AAV5W5Y0"/>
<evidence type="ECO:0000313" key="1">
    <source>
        <dbReference type="EMBL" id="GMT25269.1"/>
    </source>
</evidence>
<organism evidence="1 2">
    <name type="scientific">Pristionchus fissidentatus</name>
    <dbReference type="NCBI Taxonomy" id="1538716"/>
    <lineage>
        <taxon>Eukaryota</taxon>
        <taxon>Metazoa</taxon>
        <taxon>Ecdysozoa</taxon>
        <taxon>Nematoda</taxon>
        <taxon>Chromadorea</taxon>
        <taxon>Rhabditida</taxon>
        <taxon>Rhabditina</taxon>
        <taxon>Diplogasteromorpha</taxon>
        <taxon>Diplogasteroidea</taxon>
        <taxon>Neodiplogasteridae</taxon>
        <taxon>Pristionchus</taxon>
    </lineage>
</organism>